<feature type="transmembrane region" description="Helical" evidence="1">
    <location>
        <begin position="60"/>
        <end position="82"/>
    </location>
</feature>
<proteinExistence type="predicted"/>
<evidence type="ECO:0000313" key="2">
    <source>
        <dbReference type="EMBL" id="MFB9098454.1"/>
    </source>
</evidence>
<sequence>MEKLLSQAKEFMELNPEYGYILAGIVLLIVSIGNFLNWNWATSPADYKQRYWSSILGHDAFRRVMGLLFLIGSIACFTAFYLS</sequence>
<name>A0ABV5GST3_9FLAO</name>
<evidence type="ECO:0000256" key="1">
    <source>
        <dbReference type="SAM" id="Phobius"/>
    </source>
</evidence>
<keyword evidence="1" id="KW-0472">Membrane</keyword>
<dbReference type="EMBL" id="JBHMEY010000089">
    <property type="protein sequence ID" value="MFB9098454.1"/>
    <property type="molecule type" value="Genomic_DNA"/>
</dbReference>
<protein>
    <submittedName>
        <fullName evidence="2">Imm17 family immunity protein</fullName>
    </submittedName>
</protein>
<dbReference type="Proteomes" id="UP001589607">
    <property type="component" value="Unassembled WGS sequence"/>
</dbReference>
<reference evidence="2 3" key="1">
    <citation type="submission" date="2024-09" db="EMBL/GenBank/DDBJ databases">
        <authorList>
            <person name="Sun Q."/>
            <person name="Mori K."/>
        </authorList>
    </citation>
    <scope>NUCLEOTIDE SEQUENCE [LARGE SCALE GENOMIC DNA]</scope>
    <source>
        <strain evidence="2 3">CECT 7955</strain>
    </source>
</reference>
<comment type="caution">
    <text evidence="2">The sequence shown here is derived from an EMBL/GenBank/DDBJ whole genome shotgun (WGS) entry which is preliminary data.</text>
</comment>
<gene>
    <name evidence="2" type="ORF">ACFFVF_18265</name>
</gene>
<organism evidence="2 3">
    <name type="scientific">Flavobacterium jumunjinense</name>
    <dbReference type="NCBI Taxonomy" id="998845"/>
    <lineage>
        <taxon>Bacteria</taxon>
        <taxon>Pseudomonadati</taxon>
        <taxon>Bacteroidota</taxon>
        <taxon>Flavobacteriia</taxon>
        <taxon>Flavobacteriales</taxon>
        <taxon>Flavobacteriaceae</taxon>
        <taxon>Flavobacterium</taxon>
    </lineage>
</organism>
<dbReference type="InterPro" id="IPR029087">
    <property type="entry name" value="Imm17"/>
</dbReference>
<accession>A0ABV5GST3</accession>
<keyword evidence="1" id="KW-0812">Transmembrane</keyword>
<feature type="transmembrane region" description="Helical" evidence="1">
    <location>
        <begin position="20"/>
        <end position="40"/>
    </location>
</feature>
<keyword evidence="1" id="KW-1133">Transmembrane helix</keyword>
<dbReference type="RefSeq" id="WP_236456397.1">
    <property type="nucleotide sequence ID" value="NZ_CBCSGE010000014.1"/>
</dbReference>
<evidence type="ECO:0000313" key="3">
    <source>
        <dbReference type="Proteomes" id="UP001589607"/>
    </source>
</evidence>
<keyword evidence="3" id="KW-1185">Reference proteome</keyword>
<dbReference type="Pfam" id="PF15562">
    <property type="entry name" value="Imm17"/>
    <property type="match status" value="1"/>
</dbReference>